<organism evidence="1 2">
    <name type="scientific">Sphingobium fuliginis (strain ATCC 27551)</name>
    <dbReference type="NCBI Taxonomy" id="336203"/>
    <lineage>
        <taxon>Bacteria</taxon>
        <taxon>Pseudomonadati</taxon>
        <taxon>Pseudomonadota</taxon>
        <taxon>Alphaproteobacteria</taxon>
        <taxon>Sphingomonadales</taxon>
        <taxon>Sphingomonadaceae</taxon>
        <taxon>Sphingobium</taxon>
    </lineage>
</organism>
<dbReference type="RefSeq" id="WP_369691602.1">
    <property type="nucleotide sequence ID" value="NZ_BEWI01000032.1"/>
</dbReference>
<accession>A0A292ZMW8</accession>
<reference evidence="1 2" key="2">
    <citation type="journal article" date="2013" name="Environ. Sci. Technol.">
        <title>The 4-tert-butylphenol-utilizing bacterium Sphingobium fuliginis OMI can degrade bisphenols via phenolic ring hydroxylation and meta-cleavage pathway.</title>
        <authorList>
            <person name="Ogata Y."/>
            <person name="Goda S."/>
            <person name="Toyama T."/>
            <person name="Sei K."/>
            <person name="Ike M."/>
        </authorList>
    </citation>
    <scope>NUCLEOTIDE SEQUENCE [LARGE SCALE GENOMIC DNA]</scope>
    <source>
        <strain evidence="1 2">OMI</strain>
    </source>
</reference>
<dbReference type="EMBL" id="BEWI01000032">
    <property type="protein sequence ID" value="GAY24324.1"/>
    <property type="molecule type" value="Genomic_DNA"/>
</dbReference>
<comment type="caution">
    <text evidence="1">The sequence shown here is derived from an EMBL/GenBank/DDBJ whole genome shotgun (WGS) entry which is preliminary data.</text>
</comment>
<evidence type="ECO:0000313" key="1">
    <source>
        <dbReference type="EMBL" id="GAY24324.1"/>
    </source>
</evidence>
<dbReference type="AlphaFoldDB" id="A0A292ZMW8"/>
<sequence>MQNLFDAYFVRGVENGGDLTPANSWGIAQPRSFGVDLRLRFR</sequence>
<proteinExistence type="predicted"/>
<reference evidence="1 2" key="1">
    <citation type="journal article" date="2013" name="Biodegradation">
        <title>Occurrence of 4-tert-butylphenol (4-t-BP) biodegradation in an aquatic sample caused by the presence of Spirodela polyrrhiza and isolation of a 4-t-BP-utilizing bacterium.</title>
        <authorList>
            <person name="Ogata Y."/>
            <person name="Toyama T."/>
            <person name="Yu N."/>
            <person name="Wang X."/>
            <person name="Sei K."/>
            <person name="Ike M."/>
        </authorList>
    </citation>
    <scope>NUCLEOTIDE SEQUENCE [LARGE SCALE GENOMIC DNA]</scope>
    <source>
        <strain evidence="1 2">OMI</strain>
    </source>
</reference>
<evidence type="ECO:0000313" key="2">
    <source>
        <dbReference type="Proteomes" id="UP000221538"/>
    </source>
</evidence>
<gene>
    <name evidence="1" type="ORF">SFOMI_4904</name>
</gene>
<name>A0A292ZMW8_SPHSA</name>
<protein>
    <submittedName>
        <fullName evidence="1">Uncharacterized protein</fullName>
    </submittedName>
</protein>
<dbReference type="Proteomes" id="UP000221538">
    <property type="component" value="Unassembled WGS sequence"/>
</dbReference>